<dbReference type="KEGG" id="dhy:DESAM_21969"/>
<dbReference type="OrthoDB" id="9802281at2"/>
<name>L0RDE5_9BACT</name>
<comment type="pathway">
    <text evidence="3 8">Carbohydrate biosynthesis; 3-deoxy-D-manno-octulosonate biosynthesis; 3-deoxy-D-manno-octulosonate from D-ribulose 5-phosphate: step 2/3.</text>
</comment>
<comment type="similarity">
    <text evidence="4 8">Belongs to the KdsA family.</text>
</comment>
<evidence type="ECO:0000313" key="10">
    <source>
        <dbReference type="EMBL" id="CCO24242.1"/>
    </source>
</evidence>
<dbReference type="NCBIfam" id="NF003543">
    <property type="entry name" value="PRK05198.1"/>
    <property type="match status" value="1"/>
</dbReference>
<keyword evidence="6 8" id="KW-0808">Transferase</keyword>
<comment type="subcellular location">
    <subcellularLocation>
        <location evidence="1 8">Cytoplasm</location>
    </subcellularLocation>
</comment>
<reference evidence="10 11" key="1">
    <citation type="submission" date="2012-10" db="EMBL/GenBank/DDBJ databases">
        <authorList>
            <person name="Genoscope - CEA"/>
        </authorList>
    </citation>
    <scope>NUCLEOTIDE SEQUENCE [LARGE SCALE GENOMIC DNA]</scope>
    <source>
        <strain evidence="11">AM13 / DSM 14728</strain>
    </source>
</reference>
<dbReference type="Proteomes" id="UP000010808">
    <property type="component" value="Chromosome"/>
</dbReference>
<dbReference type="eggNOG" id="COG2877">
    <property type="taxonomic scope" value="Bacteria"/>
</dbReference>
<sequence length="284" mass="30848">MIVLPDSFYLEGTYLTPDELYQKCAQRPFILAGPCALETIDVALSAAGVLAEIASRLDVTIIFKSSFDKANRTSVTSFRGPGMEEGLRWLQRVKDETGLPVVTDIHTPEQAAPVAEVADVIQIPAFLCRQTDLLVAAGNTGRVINVKKGQFLAPQDMRHVVGKLRSTGNDRIWLTERGSSFGYHNLVVDMRSMSIMKELGCPVVFDATHSVQLPGGLDGKSGGQREYVPLLARSAVAAGASGVFMEVHPDPDCALCDGPNSWPLERTEDLIKDLLAGWSINYVC</sequence>
<dbReference type="UniPathway" id="UPA00030"/>
<comment type="catalytic activity">
    <reaction evidence="7 8">
        <text>D-arabinose 5-phosphate + phosphoenolpyruvate + H2O = 3-deoxy-alpha-D-manno-2-octulosonate-8-phosphate + phosphate</text>
        <dbReference type="Rhea" id="RHEA:14053"/>
        <dbReference type="ChEBI" id="CHEBI:15377"/>
        <dbReference type="ChEBI" id="CHEBI:43474"/>
        <dbReference type="ChEBI" id="CHEBI:57693"/>
        <dbReference type="ChEBI" id="CHEBI:58702"/>
        <dbReference type="ChEBI" id="CHEBI:85985"/>
        <dbReference type="EC" id="2.5.1.55"/>
    </reaction>
</comment>
<evidence type="ECO:0000256" key="5">
    <source>
        <dbReference type="ARBA" id="ARBA00022490"/>
    </source>
</evidence>
<protein>
    <recommendedName>
        <fullName evidence="8">2-dehydro-3-deoxyphosphooctonate aldolase</fullName>
        <ecNumber evidence="8">2.5.1.55</ecNumber>
    </recommendedName>
    <alternativeName>
        <fullName evidence="8">3-deoxy-D-manno-octulosonic acid 8-phosphate synthase</fullName>
    </alternativeName>
    <alternativeName>
        <fullName evidence="8">KDO-8-phosphate synthase</fullName>
        <shortName evidence="8">KDO 8-P synthase</shortName>
        <shortName evidence="8">KDOPS</shortName>
    </alternativeName>
    <alternativeName>
        <fullName evidence="8">Phospho-2-dehydro-3-deoxyoctonate aldolase</fullName>
    </alternativeName>
</protein>
<dbReference type="HOGENOM" id="CLU_036666_0_0_7"/>
<organism evidence="10 11">
    <name type="scientific">Maridesulfovibrio hydrothermalis AM13 = DSM 14728</name>
    <dbReference type="NCBI Taxonomy" id="1121451"/>
    <lineage>
        <taxon>Bacteria</taxon>
        <taxon>Pseudomonadati</taxon>
        <taxon>Thermodesulfobacteriota</taxon>
        <taxon>Desulfovibrionia</taxon>
        <taxon>Desulfovibrionales</taxon>
        <taxon>Desulfovibrionaceae</taxon>
        <taxon>Maridesulfovibrio</taxon>
    </lineage>
</organism>
<dbReference type="GO" id="GO:0008676">
    <property type="term" value="F:3-deoxy-8-phosphooctulonate synthase activity"/>
    <property type="evidence" value="ECO:0007669"/>
    <property type="project" value="UniProtKB-UniRule"/>
</dbReference>
<keyword evidence="11" id="KW-1185">Reference proteome</keyword>
<dbReference type="InterPro" id="IPR006269">
    <property type="entry name" value="KDO8P_synthase"/>
</dbReference>
<dbReference type="AlphaFoldDB" id="L0RDE5"/>
<keyword evidence="8" id="KW-0448">Lipopolysaccharide biosynthesis</keyword>
<dbReference type="STRING" id="1121451.DESAM_21969"/>
<evidence type="ECO:0000313" key="11">
    <source>
        <dbReference type="Proteomes" id="UP000010808"/>
    </source>
</evidence>
<dbReference type="EC" id="2.5.1.55" evidence="8"/>
<evidence type="ECO:0000259" key="9">
    <source>
        <dbReference type="Pfam" id="PF00793"/>
    </source>
</evidence>
<dbReference type="GO" id="GO:0019294">
    <property type="term" value="P:keto-3-deoxy-D-manno-octulosonic acid biosynthetic process"/>
    <property type="evidence" value="ECO:0007669"/>
    <property type="project" value="UniProtKB-UniRule"/>
</dbReference>
<dbReference type="GO" id="GO:0005737">
    <property type="term" value="C:cytoplasm"/>
    <property type="evidence" value="ECO:0007669"/>
    <property type="project" value="UniProtKB-SubCell"/>
</dbReference>
<dbReference type="Gene3D" id="3.20.20.70">
    <property type="entry name" value="Aldolase class I"/>
    <property type="match status" value="1"/>
</dbReference>
<comment type="pathway">
    <text evidence="2">Bacterial outer membrane biogenesis; lipopolysaccharide biosynthesis.</text>
</comment>
<dbReference type="UniPathway" id="UPA00357">
    <property type="reaction ID" value="UER00474"/>
</dbReference>
<evidence type="ECO:0000256" key="7">
    <source>
        <dbReference type="ARBA" id="ARBA00049112"/>
    </source>
</evidence>
<evidence type="ECO:0000256" key="4">
    <source>
        <dbReference type="ARBA" id="ARBA00010499"/>
    </source>
</evidence>
<evidence type="ECO:0000256" key="1">
    <source>
        <dbReference type="ARBA" id="ARBA00004496"/>
    </source>
</evidence>
<evidence type="ECO:0000256" key="6">
    <source>
        <dbReference type="ARBA" id="ARBA00022679"/>
    </source>
</evidence>
<dbReference type="PANTHER" id="PTHR21057">
    <property type="entry name" value="PHOSPHO-2-DEHYDRO-3-DEOXYHEPTONATE ALDOLASE"/>
    <property type="match status" value="1"/>
</dbReference>
<dbReference type="InterPro" id="IPR006218">
    <property type="entry name" value="DAHP1/KDSA"/>
</dbReference>
<evidence type="ECO:0000256" key="2">
    <source>
        <dbReference type="ARBA" id="ARBA00004756"/>
    </source>
</evidence>
<dbReference type="PATRIC" id="fig|1121451.3.peg.2199"/>
<gene>
    <name evidence="8 10" type="primary">kdsA</name>
    <name evidence="10" type="ORF">DESAM_21969</name>
</gene>
<accession>L0RDE5</accession>
<keyword evidence="5 8" id="KW-0963">Cytoplasm</keyword>
<evidence type="ECO:0000256" key="8">
    <source>
        <dbReference type="HAMAP-Rule" id="MF_00056"/>
    </source>
</evidence>
<proteinExistence type="inferred from homology"/>
<dbReference type="SUPFAM" id="SSF51569">
    <property type="entry name" value="Aldolase"/>
    <property type="match status" value="1"/>
</dbReference>
<dbReference type="NCBIfam" id="TIGR01362">
    <property type="entry name" value="KDO8P_synth"/>
    <property type="match status" value="1"/>
</dbReference>
<dbReference type="InterPro" id="IPR013785">
    <property type="entry name" value="Aldolase_TIM"/>
</dbReference>
<dbReference type="Pfam" id="PF00793">
    <property type="entry name" value="DAHP_synth_1"/>
    <property type="match status" value="1"/>
</dbReference>
<dbReference type="EMBL" id="FO203522">
    <property type="protein sequence ID" value="CCO24242.1"/>
    <property type="molecule type" value="Genomic_DNA"/>
</dbReference>
<evidence type="ECO:0000256" key="3">
    <source>
        <dbReference type="ARBA" id="ARBA00004845"/>
    </source>
</evidence>
<dbReference type="HAMAP" id="MF_00056">
    <property type="entry name" value="KDO8P_synth"/>
    <property type="match status" value="1"/>
</dbReference>
<feature type="domain" description="DAHP synthetase I/KDSA" evidence="9">
    <location>
        <begin position="27"/>
        <end position="266"/>
    </location>
</feature>
<dbReference type="RefSeq" id="WP_015336843.1">
    <property type="nucleotide sequence ID" value="NC_020055.1"/>
</dbReference>